<organism evidence="1">
    <name type="scientific">marine sediment metagenome</name>
    <dbReference type="NCBI Taxonomy" id="412755"/>
    <lineage>
        <taxon>unclassified sequences</taxon>
        <taxon>metagenomes</taxon>
        <taxon>ecological metagenomes</taxon>
    </lineage>
</organism>
<gene>
    <name evidence="1" type="ORF">LCGC14_0317940</name>
</gene>
<comment type="caution">
    <text evidence="1">The sequence shown here is derived from an EMBL/GenBank/DDBJ whole genome shotgun (WGS) entry which is preliminary data.</text>
</comment>
<proteinExistence type="predicted"/>
<reference evidence="1" key="1">
    <citation type="journal article" date="2015" name="Nature">
        <title>Complex archaea that bridge the gap between prokaryotes and eukaryotes.</title>
        <authorList>
            <person name="Spang A."/>
            <person name="Saw J.H."/>
            <person name="Jorgensen S.L."/>
            <person name="Zaremba-Niedzwiedzka K."/>
            <person name="Martijn J."/>
            <person name="Lind A.E."/>
            <person name="van Eijk R."/>
            <person name="Schleper C."/>
            <person name="Guy L."/>
            <person name="Ettema T.J."/>
        </authorList>
    </citation>
    <scope>NUCLEOTIDE SEQUENCE</scope>
</reference>
<name>A0A0F9TJY0_9ZZZZ</name>
<dbReference type="EMBL" id="LAZR01000213">
    <property type="protein sequence ID" value="KKN81535.1"/>
    <property type="molecule type" value="Genomic_DNA"/>
</dbReference>
<protein>
    <submittedName>
        <fullName evidence="1">Uncharacterized protein</fullName>
    </submittedName>
</protein>
<sequence length="110" mass="12444">MAADEETEALRERVKYLEAFVKALKWARGRGQPENELNNYIHDLVNGSIQDCVNQHGNQMILSAKASLLKRIQGQLCSPHVRRKLVEKILDCERETIKEADGLLSQGEEG</sequence>
<dbReference type="AlphaFoldDB" id="A0A0F9TJY0"/>
<accession>A0A0F9TJY0</accession>
<evidence type="ECO:0000313" key="1">
    <source>
        <dbReference type="EMBL" id="KKN81535.1"/>
    </source>
</evidence>